<feature type="repeat" description="ANK" evidence="1">
    <location>
        <begin position="1352"/>
        <end position="1384"/>
    </location>
</feature>
<dbReference type="Gene3D" id="1.25.10.10">
    <property type="entry name" value="Leucine-rich Repeat Variant"/>
    <property type="match status" value="3"/>
</dbReference>
<feature type="transmembrane region" description="Helical" evidence="3">
    <location>
        <begin position="517"/>
        <end position="537"/>
    </location>
</feature>
<feature type="transmembrane region" description="Helical" evidence="3">
    <location>
        <begin position="1126"/>
        <end position="1151"/>
    </location>
</feature>
<dbReference type="Gene3D" id="3.80.10.10">
    <property type="entry name" value="Ribonuclease Inhibitor"/>
    <property type="match status" value="1"/>
</dbReference>
<keyword evidence="3" id="KW-0472">Membrane</keyword>
<gene>
    <name evidence="5" type="primary">PPP2R5D</name>
    <name evidence="5" type="ORF">AK812_SmicGene31788</name>
</gene>
<dbReference type="InterPro" id="IPR016024">
    <property type="entry name" value="ARM-type_fold"/>
</dbReference>
<feature type="domain" description="Ubiquitin-like" evidence="4">
    <location>
        <begin position="1200"/>
        <end position="1260"/>
    </location>
</feature>
<feature type="transmembrane region" description="Helical" evidence="3">
    <location>
        <begin position="1041"/>
        <end position="1060"/>
    </location>
</feature>
<name>A0A1Q9CVU1_SYMMI</name>
<feature type="transmembrane region" description="Helical" evidence="3">
    <location>
        <begin position="483"/>
        <end position="510"/>
    </location>
</feature>
<dbReference type="Gene3D" id="1.25.40.20">
    <property type="entry name" value="Ankyrin repeat-containing domain"/>
    <property type="match status" value="2"/>
</dbReference>
<dbReference type="EMBL" id="LSRX01000885">
    <property type="protein sequence ID" value="OLP87036.1"/>
    <property type="molecule type" value="Genomic_DNA"/>
</dbReference>
<feature type="transmembrane region" description="Helical" evidence="3">
    <location>
        <begin position="543"/>
        <end position="563"/>
    </location>
</feature>
<keyword evidence="6" id="KW-1185">Reference proteome</keyword>
<evidence type="ECO:0000313" key="6">
    <source>
        <dbReference type="Proteomes" id="UP000186817"/>
    </source>
</evidence>
<sequence>MLAPQLCFDGYWTALKCCNDADPFWMQKCWTGEGRHMEICCHGRALQARDHLRKKLRQVKLSQGPCAGSFDLSEFSNMGMLASAAKWVVTDADLRARESFQFGHRQLPDRCSQVALHEDDESAAVRLWDMLGQGRTRRLLNFGAGSWSDPLWAVALQRNATGLFVDPVGPPKEFLPRAGIRFVSDFVRPDNIRKLLRGAGFRGRPGSPMPIDFMKVDVDSCDCVLASIALRFVRPSVIIMELNWSLPPPLRFVRQCHADWSRKWSSWSSVGFPLSTHGCSLSGALGELAQFGYSLFRLAGKLNAFFVHRDVADLLGGADVDEVFCFNQVWQDNSIIRYLHWTQEWVGWAIRPTRALRGATKHRAEEQGQREKDQESVPFKEVTSPRDACFRSDVMKLIQTVKRRMGNDDKKSSTTRTGATGSGSNSSGSGGDLAAKSKVCSVVFDFHNDNNQKEKEAKRQTLLEIVEYVNNTRNCFNEALMRLGLGIVTILIIIIIIIIIIVIVIVIVIIIIIIITIIIIIIIAIIIIIIIITIIIIIIITIIIIIIIITITIIIIIIIIIVVPMQDVVSMARLLASQAVQGVGANIFRALQTRNKDPLAFSDPEDAGCSDWYRHSTWRMNQVWSVCDANIYPSTKSWNTQENFDALQIVYEFFLRFVVSNDVDPKIVTASATIHVHTIIINSIGQDLLMLLFIIEGAKRFVDQNFMLKLLELFDSEDPRERDYLKTILHRKFMALRSFIRRAIQHVFFKVIYESETHNGVGELLEILGSIINGFALPLKEEHKDFLIKALIPLHKVKSLASFYQQLSYCMAQYVEKVSITSKQVLFLNELEETLELTQPPEFHRMQDYIVKLINANRQELFPIIIGALYKNSKQHWNSAAVGLVHGLTFNVLKLLMEADPQLFDECSAKHRADEEEEGRREQDAPPKNLKEAGLTVDCLLRANAKVAGGIFCKSPLPICQQGAREIWANRMNGELGRWLRCKAASQMRISCSFAEASFRSIEEVSSLLCRASLSVHLCHLISRCRLSDQRFGKSSRVGRASAVMVGLSRWAFSFLVVFITDLLHSQQAFAARITGSETDEAAQEHNATLSAQKHVPAGIETAGAMSPPSAHAKFFPALNWRQQRLLMLLVALAMVVVAVAWLVASGLQLYFQARAARSVLKFFKGFQDMAFGAPGLGAFMILGFRSLPKNHRLGQMSTTMLHVRMLSGEWVASIPLEELSDVKSLKQRLHRLHALPTRFRQRLFHEGSLLEDDAELDSFRELELLLVSYHPPSQASADELVTAARNGFANEARVPKSWIHQVEAALQKPQDPDSTNANGHSPLMMASVEGHIEVVGLLLEADASTDFADSNGVTALMFACEAGRVEVARMLLEAGADKEIVDNQGTTLLMAACEGGHVELARFLLEAGANKDIVDNECFTALMFACEEGHVEIARLLLNAGADKDISNTSGFTALMIACRWGHVEIARLLEGGHVEVGRFLEEAGANKDFAAPFAVLQRLNNHEETLVSAKAVVEAKSEILRGMLDSALLHAVPEKDASDKVLAALFSEIMEKVWDYAKSGMLEEEVMVVLETALESKEECATTEMRRELTLDFLASVLQQADGPGRQGKLLSGLATAIQQQMRVLVKDGLVARKVLLDIAAAKETDSLLDQRLQFLLNQEACCAGTGGSDAAAHGSRGVVESALELIVSEVTNKDPSWVDRPLEDWKGIKLDGVGRVQSIAFPENLKGKIQLHGLFVLENLKTFTLEDHSLSGFITFDHLPRGMEYLVCKGNGLTGNPLDESINWRRFYFLESIELNLEGNLYSGTLHLGVVLPNLRKLTVPELQFTADFDDVHTKKMQDKKTGQEVSIADYLSKYCQPKKEAAGVAYVGEPSEVVGRRFRLFASEWFLAWKDALSPTNVVRL</sequence>
<dbReference type="SUPFAM" id="SSF48403">
    <property type="entry name" value="Ankyrin repeat"/>
    <property type="match status" value="1"/>
</dbReference>
<dbReference type="InterPro" id="IPR002110">
    <property type="entry name" value="Ankyrin_rpt"/>
</dbReference>
<dbReference type="CDD" id="cd17039">
    <property type="entry name" value="Ubl_ubiquitin_like"/>
    <property type="match status" value="1"/>
</dbReference>
<feature type="transmembrane region" description="Helical" evidence="3">
    <location>
        <begin position="1171"/>
        <end position="1188"/>
    </location>
</feature>
<feature type="repeat" description="ANK" evidence="1">
    <location>
        <begin position="1319"/>
        <end position="1351"/>
    </location>
</feature>
<dbReference type="PROSITE" id="PS50088">
    <property type="entry name" value="ANK_REPEAT"/>
    <property type="match status" value="4"/>
</dbReference>
<evidence type="ECO:0000256" key="3">
    <source>
        <dbReference type="SAM" id="Phobius"/>
    </source>
</evidence>
<dbReference type="PROSITE" id="PS50053">
    <property type="entry name" value="UBIQUITIN_2"/>
    <property type="match status" value="1"/>
</dbReference>
<dbReference type="InterPro" id="IPR023298">
    <property type="entry name" value="ATPase_P-typ_TM_dom_sf"/>
</dbReference>
<organism evidence="5 6">
    <name type="scientific">Symbiodinium microadriaticum</name>
    <name type="common">Dinoflagellate</name>
    <name type="synonym">Zooxanthella microadriatica</name>
    <dbReference type="NCBI Taxonomy" id="2951"/>
    <lineage>
        <taxon>Eukaryota</taxon>
        <taxon>Sar</taxon>
        <taxon>Alveolata</taxon>
        <taxon>Dinophyceae</taxon>
        <taxon>Suessiales</taxon>
        <taxon>Symbiodiniaceae</taxon>
        <taxon>Symbiodinium</taxon>
    </lineage>
</organism>
<feature type="region of interest" description="Disordered" evidence="2">
    <location>
        <begin position="359"/>
        <end position="384"/>
    </location>
</feature>
<protein>
    <submittedName>
        <fullName evidence="5">Serine/threonine-protein phosphatase 2A 56 kDa regulatory subunit delta isoform</fullName>
    </submittedName>
</protein>
<dbReference type="InterPro" id="IPR002554">
    <property type="entry name" value="PP2A_B56"/>
</dbReference>
<dbReference type="InterPro" id="IPR032675">
    <property type="entry name" value="LRR_dom_sf"/>
</dbReference>
<dbReference type="GO" id="GO:0019888">
    <property type="term" value="F:protein phosphatase regulator activity"/>
    <property type="evidence" value="ECO:0007669"/>
    <property type="project" value="InterPro"/>
</dbReference>
<dbReference type="InterPro" id="IPR000626">
    <property type="entry name" value="Ubiquitin-like_dom"/>
</dbReference>
<dbReference type="GO" id="GO:0000159">
    <property type="term" value="C:protein phosphatase type 2A complex"/>
    <property type="evidence" value="ECO:0007669"/>
    <property type="project" value="InterPro"/>
</dbReference>
<feature type="repeat" description="ANK" evidence="1">
    <location>
        <begin position="1418"/>
        <end position="1450"/>
    </location>
</feature>
<dbReference type="Pfam" id="PF01603">
    <property type="entry name" value="B56"/>
    <property type="match status" value="2"/>
</dbReference>
<dbReference type="SUPFAM" id="SSF48371">
    <property type="entry name" value="ARM repeat"/>
    <property type="match status" value="2"/>
</dbReference>
<evidence type="ECO:0000313" key="5">
    <source>
        <dbReference type="EMBL" id="OLP87036.1"/>
    </source>
</evidence>
<evidence type="ECO:0000256" key="1">
    <source>
        <dbReference type="PROSITE-ProRule" id="PRU00023"/>
    </source>
</evidence>
<keyword evidence="3" id="KW-0812">Transmembrane</keyword>
<feature type="region of interest" description="Disordered" evidence="2">
    <location>
        <begin position="405"/>
        <end position="432"/>
    </location>
</feature>
<feature type="compositionally biased region" description="Low complexity" evidence="2">
    <location>
        <begin position="414"/>
        <end position="427"/>
    </location>
</feature>
<dbReference type="GO" id="GO:0007165">
    <property type="term" value="P:signal transduction"/>
    <property type="evidence" value="ECO:0007669"/>
    <property type="project" value="InterPro"/>
</dbReference>
<evidence type="ECO:0000259" key="4">
    <source>
        <dbReference type="PROSITE" id="PS50053"/>
    </source>
</evidence>
<dbReference type="SMART" id="SM00248">
    <property type="entry name" value="ANK"/>
    <property type="match status" value="5"/>
</dbReference>
<dbReference type="PANTHER" id="PTHR10257:SF3">
    <property type="entry name" value="SERINE_THREONINE-PROTEIN PHOSPHATASE 2A 56 KDA REGULATORY SUBUNIT GAMMA ISOFORM"/>
    <property type="match status" value="1"/>
</dbReference>
<accession>A0A1Q9CVU1</accession>
<comment type="caution">
    <text evidence="5">The sequence shown here is derived from an EMBL/GenBank/DDBJ whole genome shotgun (WGS) entry which is preliminary data.</text>
</comment>
<dbReference type="PROSITE" id="PS50297">
    <property type="entry name" value="ANK_REP_REGION"/>
    <property type="match status" value="4"/>
</dbReference>
<dbReference type="SUPFAM" id="SSF81665">
    <property type="entry name" value="Calcium ATPase, transmembrane domain M"/>
    <property type="match status" value="1"/>
</dbReference>
<feature type="repeat" description="ANK" evidence="1">
    <location>
        <begin position="1385"/>
        <end position="1417"/>
    </location>
</feature>
<dbReference type="InterPro" id="IPR036770">
    <property type="entry name" value="Ankyrin_rpt-contain_sf"/>
</dbReference>
<keyword evidence="3" id="KW-1133">Transmembrane helix</keyword>
<keyword evidence="1" id="KW-0040">ANK repeat</keyword>
<dbReference type="Proteomes" id="UP000186817">
    <property type="component" value="Unassembled WGS sequence"/>
</dbReference>
<dbReference type="Pfam" id="PF12796">
    <property type="entry name" value="Ank_2"/>
    <property type="match status" value="2"/>
</dbReference>
<dbReference type="InterPro" id="IPR011989">
    <property type="entry name" value="ARM-like"/>
</dbReference>
<evidence type="ECO:0000256" key="2">
    <source>
        <dbReference type="SAM" id="MobiDB-lite"/>
    </source>
</evidence>
<proteinExistence type="predicted"/>
<dbReference type="PANTHER" id="PTHR10257">
    <property type="entry name" value="SERINE/THREONINE PROTEIN PHOSPHATASE 2A PP2A REGULATORY SUBUNIT B"/>
    <property type="match status" value="1"/>
</dbReference>
<dbReference type="OrthoDB" id="10264446at2759"/>
<feature type="compositionally biased region" description="Basic and acidic residues" evidence="2">
    <location>
        <begin position="362"/>
        <end position="375"/>
    </location>
</feature>
<reference evidence="5 6" key="1">
    <citation type="submission" date="2016-02" db="EMBL/GenBank/DDBJ databases">
        <title>Genome analysis of coral dinoflagellate symbionts highlights evolutionary adaptations to a symbiotic lifestyle.</title>
        <authorList>
            <person name="Aranda M."/>
            <person name="Li Y."/>
            <person name="Liew Y.J."/>
            <person name="Baumgarten S."/>
            <person name="Simakov O."/>
            <person name="Wilson M."/>
            <person name="Piel J."/>
            <person name="Ashoor H."/>
            <person name="Bougouffa S."/>
            <person name="Bajic V.B."/>
            <person name="Ryu T."/>
            <person name="Ravasi T."/>
            <person name="Bayer T."/>
            <person name="Micklem G."/>
            <person name="Kim H."/>
            <person name="Bhak J."/>
            <person name="Lajeunesse T.C."/>
            <person name="Voolstra C.R."/>
        </authorList>
    </citation>
    <scope>NUCLEOTIDE SEQUENCE [LARGE SCALE GENOMIC DNA]</scope>
    <source>
        <strain evidence="5 6">CCMP2467</strain>
    </source>
</reference>